<evidence type="ECO:0000256" key="3">
    <source>
        <dbReference type="ARBA" id="ARBA00022692"/>
    </source>
</evidence>
<dbReference type="PANTHER" id="PTHR24002:SF3">
    <property type="entry name" value="SOLUTE CARRIER FAMILY 22 MEMBER 18"/>
    <property type="match status" value="1"/>
</dbReference>
<feature type="transmembrane region" description="Helical" evidence="8">
    <location>
        <begin position="156"/>
        <end position="179"/>
    </location>
</feature>
<feature type="transmembrane region" description="Helical" evidence="8">
    <location>
        <begin position="124"/>
        <end position="144"/>
    </location>
</feature>
<feature type="transmembrane region" description="Helical" evidence="8">
    <location>
        <begin position="91"/>
        <end position="112"/>
    </location>
</feature>
<keyword evidence="4 8" id="KW-1133">Transmembrane helix</keyword>
<dbReference type="InterPro" id="IPR036259">
    <property type="entry name" value="MFS_trans_sf"/>
</dbReference>
<dbReference type="PROSITE" id="PS50850">
    <property type="entry name" value="MFS"/>
    <property type="match status" value="1"/>
</dbReference>
<feature type="transmembrane region" description="Helical" evidence="8">
    <location>
        <begin position="215"/>
        <end position="233"/>
    </location>
</feature>
<feature type="transmembrane region" description="Helical" evidence="8">
    <location>
        <begin position="239"/>
        <end position="259"/>
    </location>
</feature>
<dbReference type="AlphaFoldDB" id="A0A7M7TGD6"/>
<protein>
    <recommendedName>
        <fullName evidence="6">Organic cation transporter-like protein 2</fullName>
    </recommendedName>
</protein>
<proteinExistence type="predicted"/>
<feature type="transmembrane region" description="Helical" evidence="8">
    <location>
        <begin position="420"/>
        <end position="442"/>
    </location>
</feature>
<feature type="transmembrane region" description="Helical" evidence="8">
    <location>
        <begin position="448"/>
        <end position="466"/>
    </location>
</feature>
<dbReference type="CDD" id="cd17331">
    <property type="entry name" value="MFS_SLC22A18"/>
    <property type="match status" value="1"/>
</dbReference>
<keyword evidence="11" id="KW-1185">Reference proteome</keyword>
<evidence type="ECO:0000259" key="9">
    <source>
        <dbReference type="PROSITE" id="PS50850"/>
    </source>
</evidence>
<keyword evidence="2" id="KW-1003">Cell membrane</keyword>
<dbReference type="OrthoDB" id="440553at2759"/>
<evidence type="ECO:0000256" key="2">
    <source>
        <dbReference type="ARBA" id="ARBA00022475"/>
    </source>
</evidence>
<reference evidence="11" key="1">
    <citation type="submission" date="2015-02" db="EMBL/GenBank/DDBJ databases">
        <title>Genome sequencing for Strongylocentrotus purpuratus.</title>
        <authorList>
            <person name="Murali S."/>
            <person name="Liu Y."/>
            <person name="Vee V."/>
            <person name="English A."/>
            <person name="Wang M."/>
            <person name="Skinner E."/>
            <person name="Han Y."/>
            <person name="Muzny D.M."/>
            <person name="Worley K.C."/>
            <person name="Gibbs R.A."/>
        </authorList>
    </citation>
    <scope>NUCLEOTIDE SEQUENCE</scope>
</reference>
<dbReference type="GO" id="GO:0022857">
    <property type="term" value="F:transmembrane transporter activity"/>
    <property type="evidence" value="ECO:0007669"/>
    <property type="project" value="InterPro"/>
</dbReference>
<sequence>MLRSGNRYRNGALVTSDDILKSDIDPANAATDTVLADGTTNILHDDRARTVGGELPAKEMEVEIHREKTDLRQQHSLHQTNVNMNVVKSVILVNTFLYAVCFWIQMGVLPYLTKKFDMDMVTFGYLQTFFSGIMLVGGPIYGRFGDVYGGRAALGLAYLSAAAIYGILGLANSATLIFISRIPSLFLHAFQGTQMVISDLSDEAGRTEALGRVSMCYSIGIVVGPLIGGWISVSMSEQSAAAVACIGSCVSLSLVILFIPGNTKPVQSTSAKDKSSDSVFSIKTFTHLMRSSPGAAFFLSVNLLAGLPSAIFSSMFALVVIDKFELTADQNGYFLSFQGLASIVMQGVVIGRLTKRYSEMKLLRASAILLAASYMAMCLVQDVWQLTAVLLPMTCGNCITTTVITSVLTKAVPASESGTILGLTHAGTSLLGTLAPIIGAVLLTNLGFPSLGITGAVINIVLLLVLTKY</sequence>
<evidence type="ECO:0000256" key="8">
    <source>
        <dbReference type="SAM" id="Phobius"/>
    </source>
</evidence>
<accession>A0A7M7TGD6</accession>
<evidence type="ECO:0000313" key="10">
    <source>
        <dbReference type="EnsemblMetazoa" id="XP_782129"/>
    </source>
</evidence>
<dbReference type="Proteomes" id="UP000007110">
    <property type="component" value="Unassembled WGS sequence"/>
</dbReference>
<feature type="transmembrane region" description="Helical" evidence="8">
    <location>
        <begin position="295"/>
        <end position="321"/>
    </location>
</feature>
<dbReference type="PRINTS" id="PR01035">
    <property type="entry name" value="TCRTETA"/>
</dbReference>
<dbReference type="SUPFAM" id="SSF103473">
    <property type="entry name" value="MFS general substrate transporter"/>
    <property type="match status" value="1"/>
</dbReference>
<keyword evidence="3 8" id="KW-0812">Transmembrane</keyword>
<dbReference type="KEGG" id="spu:576763"/>
<dbReference type="InParanoid" id="A0A7M7TGD6"/>
<dbReference type="GeneID" id="576763"/>
<dbReference type="GO" id="GO:0005635">
    <property type="term" value="C:nuclear envelope"/>
    <property type="evidence" value="ECO:0000318"/>
    <property type="project" value="GO_Central"/>
</dbReference>
<name>A0A7M7TGD6_STRPU</name>
<dbReference type="Gene3D" id="1.20.1250.20">
    <property type="entry name" value="MFS general substrate transporter like domains"/>
    <property type="match status" value="1"/>
</dbReference>
<dbReference type="InterPro" id="IPR011701">
    <property type="entry name" value="MFS"/>
</dbReference>
<dbReference type="PANTHER" id="PTHR24002">
    <property type="entry name" value="SOLUTE CARRIER FAMILY 22 MEMBER 18"/>
    <property type="match status" value="1"/>
</dbReference>
<dbReference type="OMA" id="RLMKYPR"/>
<evidence type="ECO:0000256" key="1">
    <source>
        <dbReference type="ARBA" id="ARBA00004424"/>
    </source>
</evidence>
<evidence type="ECO:0000256" key="6">
    <source>
        <dbReference type="ARBA" id="ARBA00078639"/>
    </source>
</evidence>
<dbReference type="RefSeq" id="XP_782129.4">
    <property type="nucleotide sequence ID" value="XM_777036.5"/>
</dbReference>
<dbReference type="Pfam" id="PF07690">
    <property type="entry name" value="MFS_1"/>
    <property type="match status" value="2"/>
</dbReference>
<dbReference type="InterPro" id="IPR020846">
    <property type="entry name" value="MFS_dom"/>
</dbReference>
<dbReference type="CTD" id="18400"/>
<dbReference type="InterPro" id="IPR001958">
    <property type="entry name" value="Tet-R_TetA/multi-R_MdtG-like"/>
</dbReference>
<feature type="domain" description="Major facilitator superfamily (MFS) profile" evidence="9">
    <location>
        <begin position="87"/>
        <end position="469"/>
    </location>
</feature>
<comment type="subcellular location">
    <subcellularLocation>
        <location evidence="1">Apical cell membrane</location>
        <topology evidence="1">Multi-pass membrane protein</topology>
    </subcellularLocation>
</comment>
<evidence type="ECO:0000313" key="11">
    <source>
        <dbReference type="Proteomes" id="UP000007110"/>
    </source>
</evidence>
<evidence type="ECO:0000256" key="7">
    <source>
        <dbReference type="ARBA" id="ARBA00093348"/>
    </source>
</evidence>
<comment type="function">
    <text evidence="7">May act as a transporter of organic cations based on a proton efflux antiport mechanism. May play a role in the transport of chloroquine and quinidine-related compounds in kidney. Plays a role in the regulation of lipid metabolism.</text>
</comment>
<keyword evidence="5 8" id="KW-0472">Membrane</keyword>
<reference evidence="10" key="2">
    <citation type="submission" date="2021-01" db="UniProtKB">
        <authorList>
            <consortium name="EnsemblMetazoa"/>
        </authorList>
    </citation>
    <scope>IDENTIFICATION</scope>
</reference>
<evidence type="ECO:0000256" key="4">
    <source>
        <dbReference type="ARBA" id="ARBA00022989"/>
    </source>
</evidence>
<feature type="transmembrane region" description="Helical" evidence="8">
    <location>
        <begin position="362"/>
        <end position="384"/>
    </location>
</feature>
<dbReference type="EnsemblMetazoa" id="XM_777036">
    <property type="protein sequence ID" value="XP_782129"/>
    <property type="gene ID" value="LOC576763"/>
</dbReference>
<dbReference type="FunFam" id="1.20.1250.20:FF:000297">
    <property type="entry name" value="Solute carrier family 22 member 18"/>
    <property type="match status" value="1"/>
</dbReference>
<organism evidence="10 11">
    <name type="scientific">Strongylocentrotus purpuratus</name>
    <name type="common">Purple sea urchin</name>
    <dbReference type="NCBI Taxonomy" id="7668"/>
    <lineage>
        <taxon>Eukaryota</taxon>
        <taxon>Metazoa</taxon>
        <taxon>Echinodermata</taxon>
        <taxon>Eleutherozoa</taxon>
        <taxon>Echinozoa</taxon>
        <taxon>Echinoidea</taxon>
        <taxon>Euechinoidea</taxon>
        <taxon>Echinacea</taxon>
        <taxon>Camarodonta</taxon>
        <taxon>Echinidea</taxon>
        <taxon>Strongylocentrotidae</taxon>
        <taxon>Strongylocentrotus</taxon>
    </lineage>
</organism>
<feature type="transmembrane region" description="Helical" evidence="8">
    <location>
        <begin position="390"/>
        <end position="408"/>
    </location>
</feature>
<dbReference type="GO" id="GO:0016324">
    <property type="term" value="C:apical plasma membrane"/>
    <property type="evidence" value="ECO:0007669"/>
    <property type="project" value="UniProtKB-SubCell"/>
</dbReference>
<evidence type="ECO:0000256" key="5">
    <source>
        <dbReference type="ARBA" id="ARBA00023136"/>
    </source>
</evidence>